<evidence type="ECO:0000256" key="1">
    <source>
        <dbReference type="ARBA" id="ARBA00023002"/>
    </source>
</evidence>
<dbReference type="Proteomes" id="UP000271125">
    <property type="component" value="Unassembled WGS sequence"/>
</dbReference>
<evidence type="ECO:0000313" key="4">
    <source>
        <dbReference type="EMBL" id="RKX72649.1"/>
    </source>
</evidence>
<reference evidence="4 5" key="1">
    <citation type="submission" date="2018-06" db="EMBL/GenBank/DDBJ databases">
        <title>Extensive metabolic versatility and redundancy in microbially diverse, dynamic hydrothermal sediments.</title>
        <authorList>
            <person name="Dombrowski N."/>
            <person name="Teske A."/>
            <person name="Baker B.J."/>
        </authorList>
    </citation>
    <scope>NUCLEOTIDE SEQUENCE [LARGE SCALE GENOMIC DNA]</scope>
    <source>
        <strain evidence="4">B10_G13</strain>
    </source>
</reference>
<dbReference type="PANTHER" id="PTHR32154">
    <property type="entry name" value="PYRUVATE-FLAVODOXIN OXIDOREDUCTASE-RELATED"/>
    <property type="match status" value="1"/>
</dbReference>
<dbReference type="NCBIfam" id="NF006412">
    <property type="entry name" value="PRK08659.1"/>
    <property type="match status" value="1"/>
</dbReference>
<proteinExistence type="predicted"/>
<dbReference type="InterPro" id="IPR009014">
    <property type="entry name" value="Transketo_C/PFOR_II"/>
</dbReference>
<accession>A0A660SPG5</accession>
<dbReference type="PANTHER" id="PTHR32154:SF14">
    <property type="entry name" value="2-OXOGLUTARATE SYNTHASE SUBUNIT KORA"/>
    <property type="match status" value="1"/>
</dbReference>
<dbReference type="InterPro" id="IPR002880">
    <property type="entry name" value="Pyrv_Fd/Flavodoxin_OxRdtase_N"/>
</dbReference>
<evidence type="ECO:0000313" key="5">
    <source>
        <dbReference type="Proteomes" id="UP000271125"/>
    </source>
</evidence>
<dbReference type="Gene3D" id="3.40.50.970">
    <property type="match status" value="1"/>
</dbReference>
<dbReference type="Pfam" id="PF01855">
    <property type="entry name" value="POR_N"/>
    <property type="match status" value="1"/>
</dbReference>
<evidence type="ECO:0000259" key="3">
    <source>
        <dbReference type="Pfam" id="PF17147"/>
    </source>
</evidence>
<protein>
    <submittedName>
        <fullName evidence="4">2-oxoacid:acceptor oxidoreductase subunit alpha</fullName>
    </submittedName>
</protein>
<sequence length="375" mass="41565">MSKVKLTQGDEACALAAIDAGCRFFGGYPITPASNIAEFMSLLLPKIEGKFIQMEDEIASMASVIGASLAGVKSMTATSGPGFSLKQENLGFAIITEVPTVIANVQRGGPSTGLPTLPSQSDMMQARWGTHGDHEIIAIVPNSVKEVYYETIRAFNLSEKLRTPVILLMDEVIGHLSENFERPDLHTLKIINREKTTKSPEEYFPYDEKEGLVPPLVPFGEGYRYHVTGLIHDKTGFPSTHEDQVFKLMTRLKDKILKNRDIIDKCEIIKEGNEKIGVFAYGSTARTMTEAKNKLKEQGINIATMRPITIWPFPGNALNEFSKGLDKIIVAELNYGQIVGEVIRYADKNVNIIPLNKYTGRLISPQEIIDMVMEV</sequence>
<dbReference type="SUPFAM" id="SSF52518">
    <property type="entry name" value="Thiamin diphosphate-binding fold (THDP-binding)"/>
    <property type="match status" value="1"/>
</dbReference>
<dbReference type="FunFam" id="3.40.50.970:FF:000022">
    <property type="entry name" value="2-oxoglutarate ferredoxin oxidoreductase alpha subunit"/>
    <property type="match status" value="1"/>
</dbReference>
<gene>
    <name evidence="4" type="ORF">DRP43_00175</name>
</gene>
<evidence type="ECO:0000259" key="2">
    <source>
        <dbReference type="Pfam" id="PF01855"/>
    </source>
</evidence>
<feature type="domain" description="Pyruvate flavodoxin/ferredoxin oxidoreductase pyrimidine binding" evidence="2">
    <location>
        <begin position="16"/>
        <end position="241"/>
    </location>
</feature>
<dbReference type="GO" id="GO:0016491">
    <property type="term" value="F:oxidoreductase activity"/>
    <property type="evidence" value="ECO:0007669"/>
    <property type="project" value="UniProtKB-KW"/>
</dbReference>
<keyword evidence="1" id="KW-0560">Oxidoreductase</keyword>
<dbReference type="CDD" id="cd07034">
    <property type="entry name" value="TPP_PYR_PFOR_IOR-alpha_like"/>
    <property type="match status" value="1"/>
</dbReference>
<dbReference type="InterPro" id="IPR033412">
    <property type="entry name" value="PFOR_II"/>
</dbReference>
<name>A0A660SPG5_UNCT6</name>
<dbReference type="AlphaFoldDB" id="A0A660SPG5"/>
<feature type="domain" description="Pyruvate:ferredoxin oxidoreductase core" evidence="3">
    <location>
        <begin position="276"/>
        <end position="368"/>
    </location>
</feature>
<comment type="caution">
    <text evidence="4">The sequence shown here is derived from an EMBL/GenBank/DDBJ whole genome shotgun (WGS) entry which is preliminary data.</text>
</comment>
<dbReference type="SUPFAM" id="SSF52922">
    <property type="entry name" value="TK C-terminal domain-like"/>
    <property type="match status" value="1"/>
</dbReference>
<dbReference type="GO" id="GO:0006979">
    <property type="term" value="P:response to oxidative stress"/>
    <property type="evidence" value="ECO:0007669"/>
    <property type="project" value="TreeGrafter"/>
</dbReference>
<dbReference type="EMBL" id="QNBD01000004">
    <property type="protein sequence ID" value="RKX72649.1"/>
    <property type="molecule type" value="Genomic_DNA"/>
</dbReference>
<dbReference type="Pfam" id="PF17147">
    <property type="entry name" value="PFOR_II"/>
    <property type="match status" value="1"/>
</dbReference>
<organism evidence="4 5">
    <name type="scientific">candidate division TA06 bacterium</name>
    <dbReference type="NCBI Taxonomy" id="2250710"/>
    <lineage>
        <taxon>Bacteria</taxon>
        <taxon>Bacteria division TA06</taxon>
    </lineage>
</organism>
<dbReference type="InterPro" id="IPR029061">
    <property type="entry name" value="THDP-binding"/>
</dbReference>
<dbReference type="InterPro" id="IPR050722">
    <property type="entry name" value="Pyruvate:ferred/Flavod_OxRd"/>
</dbReference>
<dbReference type="Gene3D" id="3.40.50.920">
    <property type="match status" value="1"/>
</dbReference>